<evidence type="ECO:0008006" key="4">
    <source>
        <dbReference type="Google" id="ProtNLM"/>
    </source>
</evidence>
<reference evidence="2" key="2">
    <citation type="submission" date="2024-02" db="EMBL/GenBank/DDBJ databases">
        <title>Comparative genomics of Cryptococcus and Kwoniella reveals pathogenesis evolution and contrasting modes of karyotype evolution via chromosome fusion or intercentromeric recombination.</title>
        <authorList>
            <person name="Coelho M.A."/>
            <person name="David-Palma M."/>
            <person name="Shea T."/>
            <person name="Bowers K."/>
            <person name="McGinley-Smith S."/>
            <person name="Mohammad A.W."/>
            <person name="Gnirke A."/>
            <person name="Yurkov A.M."/>
            <person name="Nowrousian M."/>
            <person name="Sun S."/>
            <person name="Cuomo C.A."/>
            <person name="Heitman J."/>
        </authorList>
    </citation>
    <scope>NUCLEOTIDE SEQUENCE</scope>
    <source>
        <strain evidence="2">CBS 10118</strain>
    </source>
</reference>
<proteinExistence type="predicted"/>
<dbReference type="EMBL" id="CP144541">
    <property type="protein sequence ID" value="WVW79564.1"/>
    <property type="molecule type" value="Genomic_DNA"/>
</dbReference>
<sequence length="114" mass="12276">MSLLFPIIAILASSILSVNARTYIGCTTNVITGSSNPPSVNRDTTRGCDSYCTFSYPNPYFYFQQSSGLCFCSDASPDAGIYAQGVDDQGGCADTSNYLMGLTTTLLFPSYEDR</sequence>
<accession>A0AAJ8K1V1</accession>
<gene>
    <name evidence="2" type="ORF">I302_101533</name>
</gene>
<evidence type="ECO:0000313" key="3">
    <source>
        <dbReference type="Proteomes" id="UP000092730"/>
    </source>
</evidence>
<dbReference type="RefSeq" id="XP_065725376.1">
    <property type="nucleotide sequence ID" value="XM_065869304.1"/>
</dbReference>
<dbReference type="AlphaFoldDB" id="A0AAJ8K1V1"/>
<dbReference type="KEGG" id="kbi:90824330"/>
<feature type="signal peptide" evidence="1">
    <location>
        <begin position="1"/>
        <end position="20"/>
    </location>
</feature>
<evidence type="ECO:0000313" key="2">
    <source>
        <dbReference type="EMBL" id="WVW79564.1"/>
    </source>
</evidence>
<reference evidence="2" key="1">
    <citation type="submission" date="2013-07" db="EMBL/GenBank/DDBJ databases">
        <authorList>
            <consortium name="The Broad Institute Genome Sequencing Platform"/>
            <person name="Cuomo C."/>
            <person name="Litvintseva A."/>
            <person name="Chen Y."/>
            <person name="Heitman J."/>
            <person name="Sun S."/>
            <person name="Springer D."/>
            <person name="Dromer F."/>
            <person name="Young S.K."/>
            <person name="Zeng Q."/>
            <person name="Gargeya S."/>
            <person name="Fitzgerald M."/>
            <person name="Abouelleil A."/>
            <person name="Alvarado L."/>
            <person name="Berlin A.M."/>
            <person name="Chapman S.B."/>
            <person name="Dewar J."/>
            <person name="Goldberg J."/>
            <person name="Griggs A."/>
            <person name="Gujja S."/>
            <person name="Hansen M."/>
            <person name="Howarth C."/>
            <person name="Imamovic A."/>
            <person name="Larimer J."/>
            <person name="McCowan C."/>
            <person name="Murphy C."/>
            <person name="Pearson M."/>
            <person name="Priest M."/>
            <person name="Roberts A."/>
            <person name="Saif S."/>
            <person name="Shea T."/>
            <person name="Sykes S."/>
            <person name="Wortman J."/>
            <person name="Nusbaum C."/>
            <person name="Birren B."/>
        </authorList>
    </citation>
    <scope>NUCLEOTIDE SEQUENCE</scope>
    <source>
        <strain evidence="2">CBS 10118</strain>
    </source>
</reference>
<protein>
    <recommendedName>
        <fullName evidence="4">WSC domain-containing protein</fullName>
    </recommendedName>
</protein>
<dbReference type="Proteomes" id="UP000092730">
    <property type="component" value="Chromosome 1"/>
</dbReference>
<feature type="chain" id="PRO_5042551960" description="WSC domain-containing protein" evidence="1">
    <location>
        <begin position="21"/>
        <end position="114"/>
    </location>
</feature>
<evidence type="ECO:0000256" key="1">
    <source>
        <dbReference type="SAM" id="SignalP"/>
    </source>
</evidence>
<keyword evidence="3" id="KW-1185">Reference proteome</keyword>
<dbReference type="GeneID" id="90824330"/>
<name>A0AAJ8K1V1_9TREE</name>
<keyword evidence="1" id="KW-0732">Signal</keyword>
<organism evidence="2 3">
    <name type="scientific">Kwoniella bestiolae CBS 10118</name>
    <dbReference type="NCBI Taxonomy" id="1296100"/>
    <lineage>
        <taxon>Eukaryota</taxon>
        <taxon>Fungi</taxon>
        <taxon>Dikarya</taxon>
        <taxon>Basidiomycota</taxon>
        <taxon>Agaricomycotina</taxon>
        <taxon>Tremellomycetes</taxon>
        <taxon>Tremellales</taxon>
        <taxon>Cryptococcaceae</taxon>
        <taxon>Kwoniella</taxon>
    </lineage>
</organism>